<dbReference type="InterPro" id="IPR000524">
    <property type="entry name" value="Tscrpt_reg_HTH_GntR"/>
</dbReference>
<sequence>MEGFTPIRKKKISEEIVHHICNMVHDGDLQSGSKLPSEGTLAEKFGVSKTVVREAMSVLKTSGVIKGLPGSGNFINNLDGGLFVTSIAPALLDKESVLEIFELRRGLEIEAASLAADRATLEEIEELREINRKLSEAKILEETIEQDFRFHECLIKATHNSSFIKVFSTISTLFKNGIKENKMKSINIPGRQAEGVDEHNKIIESIQEKNSQQARKNMRNHLQNNELRTWNIDLKPNEKK</sequence>
<dbReference type="SUPFAM" id="SSF48008">
    <property type="entry name" value="GntR ligand-binding domain-like"/>
    <property type="match status" value="1"/>
</dbReference>
<dbReference type="CDD" id="cd07377">
    <property type="entry name" value="WHTH_GntR"/>
    <property type="match status" value="1"/>
</dbReference>
<keyword evidence="1" id="KW-0805">Transcription regulation</keyword>
<dbReference type="InterPro" id="IPR008920">
    <property type="entry name" value="TF_FadR/GntR_C"/>
</dbReference>
<keyword evidence="6" id="KW-1185">Reference proteome</keyword>
<evidence type="ECO:0000313" key="6">
    <source>
        <dbReference type="Proteomes" id="UP001139179"/>
    </source>
</evidence>
<evidence type="ECO:0000256" key="2">
    <source>
        <dbReference type="ARBA" id="ARBA00023125"/>
    </source>
</evidence>
<gene>
    <name evidence="5" type="ORF">M3202_09535</name>
</gene>
<dbReference type="PANTHER" id="PTHR43537:SF5">
    <property type="entry name" value="UXU OPERON TRANSCRIPTIONAL REGULATOR"/>
    <property type="match status" value="1"/>
</dbReference>
<dbReference type="Pfam" id="PF07729">
    <property type="entry name" value="FCD"/>
    <property type="match status" value="1"/>
</dbReference>
<accession>A0A9X2DSB7</accession>
<name>A0A9X2DSB7_9BACI</name>
<dbReference type="EMBL" id="JAMBOL010000006">
    <property type="protein sequence ID" value="MCM3714328.1"/>
    <property type="molecule type" value="Genomic_DNA"/>
</dbReference>
<reference evidence="5" key="1">
    <citation type="submission" date="2022-05" db="EMBL/GenBank/DDBJ databases">
        <title>Comparative Genomics of Spacecraft Associated Microbes.</title>
        <authorList>
            <person name="Tran M.T."/>
            <person name="Wright A."/>
            <person name="Seuylemezian A."/>
            <person name="Eisen J."/>
            <person name="Coil D."/>
        </authorList>
    </citation>
    <scope>NUCLEOTIDE SEQUENCE</scope>
    <source>
        <strain evidence="5">214.1.1</strain>
    </source>
</reference>
<evidence type="ECO:0000259" key="4">
    <source>
        <dbReference type="PROSITE" id="PS50949"/>
    </source>
</evidence>
<dbReference type="GO" id="GO:0003677">
    <property type="term" value="F:DNA binding"/>
    <property type="evidence" value="ECO:0007669"/>
    <property type="project" value="UniProtKB-KW"/>
</dbReference>
<dbReference type="InterPro" id="IPR036390">
    <property type="entry name" value="WH_DNA-bd_sf"/>
</dbReference>
<dbReference type="InterPro" id="IPR011711">
    <property type="entry name" value="GntR_C"/>
</dbReference>
<protein>
    <submittedName>
        <fullName evidence="5">FadR family transcriptional regulator</fullName>
    </submittedName>
</protein>
<comment type="caution">
    <text evidence="5">The sequence shown here is derived from an EMBL/GenBank/DDBJ whole genome shotgun (WGS) entry which is preliminary data.</text>
</comment>
<dbReference type="PANTHER" id="PTHR43537">
    <property type="entry name" value="TRANSCRIPTIONAL REGULATOR, GNTR FAMILY"/>
    <property type="match status" value="1"/>
</dbReference>
<dbReference type="RefSeq" id="WP_251223118.1">
    <property type="nucleotide sequence ID" value="NZ_JAMBOL010000006.1"/>
</dbReference>
<organism evidence="5 6">
    <name type="scientific">Halalkalibacter oceani</name>
    <dbReference type="NCBI Taxonomy" id="1653776"/>
    <lineage>
        <taxon>Bacteria</taxon>
        <taxon>Bacillati</taxon>
        <taxon>Bacillota</taxon>
        <taxon>Bacilli</taxon>
        <taxon>Bacillales</taxon>
        <taxon>Bacillaceae</taxon>
        <taxon>Halalkalibacter</taxon>
    </lineage>
</organism>
<dbReference type="Gene3D" id="1.20.120.530">
    <property type="entry name" value="GntR ligand-binding domain-like"/>
    <property type="match status" value="1"/>
</dbReference>
<feature type="domain" description="HTH gntR-type" evidence="4">
    <location>
        <begin position="10"/>
        <end position="78"/>
    </location>
</feature>
<dbReference type="AlphaFoldDB" id="A0A9X2DSB7"/>
<dbReference type="Pfam" id="PF00392">
    <property type="entry name" value="GntR"/>
    <property type="match status" value="1"/>
</dbReference>
<keyword evidence="2" id="KW-0238">DNA-binding</keyword>
<dbReference type="GO" id="GO:0003700">
    <property type="term" value="F:DNA-binding transcription factor activity"/>
    <property type="evidence" value="ECO:0007669"/>
    <property type="project" value="InterPro"/>
</dbReference>
<dbReference type="SUPFAM" id="SSF46785">
    <property type="entry name" value="Winged helix' DNA-binding domain"/>
    <property type="match status" value="1"/>
</dbReference>
<dbReference type="SMART" id="SM00345">
    <property type="entry name" value="HTH_GNTR"/>
    <property type="match status" value="1"/>
</dbReference>
<evidence type="ECO:0000256" key="3">
    <source>
        <dbReference type="ARBA" id="ARBA00023163"/>
    </source>
</evidence>
<evidence type="ECO:0000313" key="5">
    <source>
        <dbReference type="EMBL" id="MCM3714328.1"/>
    </source>
</evidence>
<keyword evidence="3" id="KW-0804">Transcription</keyword>
<dbReference type="Proteomes" id="UP001139179">
    <property type="component" value="Unassembled WGS sequence"/>
</dbReference>
<dbReference type="PROSITE" id="PS50949">
    <property type="entry name" value="HTH_GNTR"/>
    <property type="match status" value="1"/>
</dbReference>
<dbReference type="Gene3D" id="1.10.10.10">
    <property type="entry name" value="Winged helix-like DNA-binding domain superfamily/Winged helix DNA-binding domain"/>
    <property type="match status" value="1"/>
</dbReference>
<dbReference type="InterPro" id="IPR036388">
    <property type="entry name" value="WH-like_DNA-bd_sf"/>
</dbReference>
<dbReference type="SMART" id="SM00895">
    <property type="entry name" value="FCD"/>
    <property type="match status" value="1"/>
</dbReference>
<evidence type="ECO:0000256" key="1">
    <source>
        <dbReference type="ARBA" id="ARBA00023015"/>
    </source>
</evidence>
<dbReference type="PRINTS" id="PR00035">
    <property type="entry name" value="HTHGNTR"/>
</dbReference>
<proteinExistence type="predicted"/>